<dbReference type="PANTHER" id="PTHR42830:SF2">
    <property type="entry name" value="OSMC_OHR FAMILY PROTEIN"/>
    <property type="match status" value="1"/>
</dbReference>
<dbReference type="Gene3D" id="3.30.300.20">
    <property type="match status" value="1"/>
</dbReference>
<comment type="caution">
    <text evidence="2">The sequence shown here is derived from an EMBL/GenBank/DDBJ whole genome shotgun (WGS) entry which is preliminary data.</text>
</comment>
<dbReference type="EC" id="1.11.1.-" evidence="2"/>
<keyword evidence="2" id="KW-0575">Peroxidase</keyword>
<dbReference type="RefSeq" id="WP_346053000.1">
    <property type="nucleotide sequence ID" value="NZ_JAYGII010000043.1"/>
</dbReference>
<evidence type="ECO:0000313" key="3">
    <source>
        <dbReference type="Proteomes" id="UP001302316"/>
    </source>
</evidence>
<protein>
    <submittedName>
        <fullName evidence="2">OsmC family protein</fullName>
        <ecNumber evidence="2">1.11.1.-</ecNumber>
    </submittedName>
</protein>
<keyword evidence="2" id="KW-0560">Oxidoreductase</keyword>
<dbReference type="PANTHER" id="PTHR42830">
    <property type="entry name" value="OSMOTICALLY INDUCIBLE FAMILY PROTEIN"/>
    <property type="match status" value="1"/>
</dbReference>
<sequence length="139" mass="14879">MQSLPHVYKASASGGPDGPMPLDSPGLATLDTDAPAEFGGSGDYWSPETLLVGAVANCFILTFRALSRHAKLEWTSLAVAVEGTLNKTDSGLRFTHFEIRVQGDESMGEAHHAVLENAKKHCLITNSLLAECSLRIEGR</sequence>
<gene>
    <name evidence="2" type="ORF">VCB98_12390</name>
</gene>
<organism evidence="2 3">
    <name type="scientific">Natronospira elongata</name>
    <dbReference type="NCBI Taxonomy" id="3110268"/>
    <lineage>
        <taxon>Bacteria</taxon>
        <taxon>Pseudomonadati</taxon>
        <taxon>Pseudomonadota</taxon>
        <taxon>Gammaproteobacteria</taxon>
        <taxon>Natronospirales</taxon>
        <taxon>Natronospiraceae</taxon>
        <taxon>Natronospira</taxon>
    </lineage>
</organism>
<proteinExistence type="predicted"/>
<reference evidence="2 3" key="1">
    <citation type="submission" date="2023-12" db="EMBL/GenBank/DDBJ databases">
        <title>Whole-genome sequencing of halo(alkali)philic microorganisms from hypersaline lakes.</title>
        <authorList>
            <person name="Sorokin D.Y."/>
            <person name="Merkel A.Y."/>
            <person name="Messina E."/>
            <person name="Yakimov M."/>
        </authorList>
    </citation>
    <scope>NUCLEOTIDE SEQUENCE [LARGE SCALE GENOMIC DNA]</scope>
    <source>
        <strain evidence="2 3">AB-CW1</strain>
    </source>
</reference>
<evidence type="ECO:0000313" key="2">
    <source>
        <dbReference type="EMBL" id="MEA5446617.1"/>
    </source>
</evidence>
<dbReference type="EMBL" id="JAYGII010000043">
    <property type="protein sequence ID" value="MEA5446617.1"/>
    <property type="molecule type" value="Genomic_DNA"/>
</dbReference>
<dbReference type="InterPro" id="IPR052707">
    <property type="entry name" value="OsmC_Ohr_Peroxiredoxin"/>
</dbReference>
<name>A0AAP6JHF4_9GAMM</name>
<accession>A0AAP6JHF4</accession>
<feature type="region of interest" description="Disordered" evidence="1">
    <location>
        <begin position="10"/>
        <end position="32"/>
    </location>
</feature>
<dbReference type="InterPro" id="IPR036102">
    <property type="entry name" value="OsmC/Ohrsf"/>
</dbReference>
<dbReference type="InterPro" id="IPR015946">
    <property type="entry name" value="KH_dom-like_a/b"/>
</dbReference>
<dbReference type="InterPro" id="IPR003718">
    <property type="entry name" value="OsmC/Ohr_fam"/>
</dbReference>
<keyword evidence="3" id="KW-1185">Reference proteome</keyword>
<dbReference type="Proteomes" id="UP001302316">
    <property type="component" value="Unassembled WGS sequence"/>
</dbReference>
<evidence type="ECO:0000256" key="1">
    <source>
        <dbReference type="SAM" id="MobiDB-lite"/>
    </source>
</evidence>
<dbReference type="SUPFAM" id="SSF82784">
    <property type="entry name" value="OsmC-like"/>
    <property type="match status" value="1"/>
</dbReference>
<dbReference type="GO" id="GO:0004601">
    <property type="term" value="F:peroxidase activity"/>
    <property type="evidence" value="ECO:0007669"/>
    <property type="project" value="UniProtKB-KW"/>
</dbReference>
<dbReference type="Pfam" id="PF02566">
    <property type="entry name" value="OsmC"/>
    <property type="match status" value="1"/>
</dbReference>
<dbReference type="AlphaFoldDB" id="A0AAP6JHF4"/>